<feature type="transmembrane region" description="Helical" evidence="2">
    <location>
        <begin position="299"/>
        <end position="319"/>
    </location>
</feature>
<keyword evidence="2" id="KW-0472">Membrane</keyword>
<evidence type="ECO:0000256" key="2">
    <source>
        <dbReference type="SAM" id="Phobius"/>
    </source>
</evidence>
<evidence type="ECO:0000256" key="1">
    <source>
        <dbReference type="SAM" id="MobiDB-lite"/>
    </source>
</evidence>
<dbReference type="Proteomes" id="UP001310692">
    <property type="component" value="Unassembled WGS sequence"/>
</dbReference>
<dbReference type="EMBL" id="JAZDRO010000002">
    <property type="protein sequence ID" value="MEE2566095.1"/>
    <property type="molecule type" value="Genomic_DNA"/>
</dbReference>
<organism evidence="4 5">
    <name type="scientific">Hyphobacterium marinum</name>
    <dbReference type="NCBI Taxonomy" id="3116574"/>
    <lineage>
        <taxon>Bacteria</taxon>
        <taxon>Pseudomonadati</taxon>
        <taxon>Pseudomonadota</taxon>
        <taxon>Alphaproteobacteria</taxon>
        <taxon>Maricaulales</taxon>
        <taxon>Maricaulaceae</taxon>
        <taxon>Hyphobacterium</taxon>
    </lineage>
</organism>
<feature type="compositionally biased region" description="Polar residues" evidence="1">
    <location>
        <begin position="403"/>
        <end position="417"/>
    </location>
</feature>
<feature type="region of interest" description="Disordered" evidence="1">
    <location>
        <begin position="397"/>
        <end position="423"/>
    </location>
</feature>
<dbReference type="GO" id="GO:0016746">
    <property type="term" value="F:acyltransferase activity"/>
    <property type="evidence" value="ECO:0007669"/>
    <property type="project" value="UniProtKB-KW"/>
</dbReference>
<name>A0ABU7LY25_9PROT</name>
<feature type="transmembrane region" description="Helical" evidence="2">
    <location>
        <begin position="361"/>
        <end position="380"/>
    </location>
</feature>
<evidence type="ECO:0000259" key="3">
    <source>
        <dbReference type="Pfam" id="PF01757"/>
    </source>
</evidence>
<reference evidence="4 5" key="1">
    <citation type="submission" date="2024-01" db="EMBL/GenBank/DDBJ databases">
        <title>Hyphobacterium bacterium isolated from marine sediment.</title>
        <authorList>
            <person name="Zhao S."/>
        </authorList>
    </citation>
    <scope>NUCLEOTIDE SEQUENCE [LARGE SCALE GENOMIC DNA]</scope>
    <source>
        <strain evidence="4 5">Y60-23</strain>
    </source>
</reference>
<evidence type="ECO:0000313" key="5">
    <source>
        <dbReference type="Proteomes" id="UP001310692"/>
    </source>
</evidence>
<feature type="transmembrane region" description="Helical" evidence="2">
    <location>
        <begin position="98"/>
        <end position="122"/>
    </location>
</feature>
<dbReference type="PANTHER" id="PTHR36927">
    <property type="entry name" value="BLR4337 PROTEIN"/>
    <property type="match status" value="1"/>
</dbReference>
<sequence>MSNTSSPTARLHGLDALRAFALLLGVVLHAGMSFLPGPYGIPVWIAQDSQATGLFGLTFYVPHIFRMVLFFLLAGFFARLAYQKRGAIGLAVDRFKRVALPLVAFWMPVFAAIVAVIIWGAIKANGGEAPEAPEQPPLSAQNFPLTHLWFLYLLCLFYPVAILGRGMIRVVDRKDRLGSLLDRLTGLVTFSPLGLVLVALPLTAAFMNAENWMMWFGIPTPDTGLFPNLAALTGYGAAFLFGWLLHRRIDLLVRLRAFWMLNTAIAIALTAGCVTYIGIPPSFQAGEQTLPVLGYALAYSAAGWAWSFGLIGLSMKLFARESATARYTADASYWIYIVHLPIVMALQVAVSDVELPAIAKYAFILSITMVLATGSYQLLVRRSWLGGWLNGRRYGAKTPDAHSPNTAKQAKSAQTPSPIAAPE</sequence>
<feature type="transmembrane region" description="Helical" evidence="2">
    <location>
        <begin position="142"/>
        <end position="163"/>
    </location>
</feature>
<accession>A0ABU7LY25</accession>
<feature type="transmembrane region" description="Helical" evidence="2">
    <location>
        <begin position="331"/>
        <end position="349"/>
    </location>
</feature>
<dbReference type="InterPro" id="IPR002656">
    <property type="entry name" value="Acyl_transf_3_dom"/>
</dbReference>
<keyword evidence="4" id="KW-0012">Acyltransferase</keyword>
<dbReference type="RefSeq" id="WP_330195637.1">
    <property type="nucleotide sequence ID" value="NZ_JAZDRO010000002.1"/>
</dbReference>
<feature type="transmembrane region" description="Helical" evidence="2">
    <location>
        <begin position="59"/>
        <end position="78"/>
    </location>
</feature>
<feature type="transmembrane region" description="Helical" evidence="2">
    <location>
        <begin position="20"/>
        <end position="39"/>
    </location>
</feature>
<keyword evidence="5" id="KW-1185">Reference proteome</keyword>
<feature type="transmembrane region" description="Helical" evidence="2">
    <location>
        <begin position="226"/>
        <end position="245"/>
    </location>
</feature>
<dbReference type="PANTHER" id="PTHR36927:SF1">
    <property type="entry name" value="MDO-LIKE PROTEIN"/>
    <property type="match status" value="1"/>
</dbReference>
<evidence type="ECO:0000313" key="4">
    <source>
        <dbReference type="EMBL" id="MEE2566095.1"/>
    </source>
</evidence>
<gene>
    <name evidence="4" type="ORF">V0U35_05325</name>
</gene>
<proteinExistence type="predicted"/>
<keyword evidence="2" id="KW-0812">Transmembrane</keyword>
<feature type="transmembrane region" description="Helical" evidence="2">
    <location>
        <begin position="184"/>
        <end position="206"/>
    </location>
</feature>
<feature type="transmembrane region" description="Helical" evidence="2">
    <location>
        <begin position="257"/>
        <end position="279"/>
    </location>
</feature>
<dbReference type="Pfam" id="PF01757">
    <property type="entry name" value="Acyl_transf_3"/>
    <property type="match status" value="1"/>
</dbReference>
<dbReference type="InterPro" id="IPR050623">
    <property type="entry name" value="Glucan_succinyl_AcylTrfase"/>
</dbReference>
<keyword evidence="4" id="KW-0808">Transferase</keyword>
<protein>
    <submittedName>
        <fullName evidence="4">Acyltransferase family protein</fullName>
    </submittedName>
</protein>
<keyword evidence="2" id="KW-1133">Transmembrane helix</keyword>
<comment type="caution">
    <text evidence="4">The sequence shown here is derived from an EMBL/GenBank/DDBJ whole genome shotgun (WGS) entry which is preliminary data.</text>
</comment>
<feature type="domain" description="Acyltransferase 3" evidence="3">
    <location>
        <begin position="12"/>
        <end position="372"/>
    </location>
</feature>